<proteinExistence type="predicted"/>
<dbReference type="RefSeq" id="XP_016837849.1">
    <property type="nucleotide sequence ID" value="XM_016982360.3"/>
</dbReference>
<dbReference type="Pfam" id="PF00069">
    <property type="entry name" value="Pkinase"/>
    <property type="match status" value="1"/>
</dbReference>
<dbReference type="AlphaFoldDB" id="A0A7M7IUT7"/>
<dbReference type="Proteomes" id="UP000002358">
    <property type="component" value="Chromosome 2"/>
</dbReference>
<dbReference type="InterPro" id="IPR011009">
    <property type="entry name" value="Kinase-like_dom_sf"/>
</dbReference>
<dbReference type="InterPro" id="IPR008271">
    <property type="entry name" value="Ser/Thr_kinase_AS"/>
</dbReference>
<keyword evidence="4" id="KW-1185">Reference proteome</keyword>
<feature type="domain" description="Protein kinase" evidence="2">
    <location>
        <begin position="40"/>
        <end position="345"/>
    </location>
</feature>
<dbReference type="Gene3D" id="1.10.510.10">
    <property type="entry name" value="Transferase(Phosphotransferase) domain 1"/>
    <property type="match status" value="1"/>
</dbReference>
<organism evidence="3 4">
    <name type="scientific">Nasonia vitripennis</name>
    <name type="common">Parasitic wasp</name>
    <dbReference type="NCBI Taxonomy" id="7425"/>
    <lineage>
        <taxon>Eukaryota</taxon>
        <taxon>Metazoa</taxon>
        <taxon>Ecdysozoa</taxon>
        <taxon>Arthropoda</taxon>
        <taxon>Hexapoda</taxon>
        <taxon>Insecta</taxon>
        <taxon>Pterygota</taxon>
        <taxon>Neoptera</taxon>
        <taxon>Endopterygota</taxon>
        <taxon>Hymenoptera</taxon>
        <taxon>Apocrita</taxon>
        <taxon>Proctotrupomorpha</taxon>
        <taxon>Chalcidoidea</taxon>
        <taxon>Pteromalidae</taxon>
        <taxon>Pteromalinae</taxon>
        <taxon>Nasonia</taxon>
    </lineage>
</organism>
<dbReference type="SMR" id="A0A7M7IUT7"/>
<dbReference type="SUPFAM" id="SSF56112">
    <property type="entry name" value="Protein kinase-like (PK-like)"/>
    <property type="match status" value="1"/>
</dbReference>
<evidence type="ECO:0000259" key="2">
    <source>
        <dbReference type="PROSITE" id="PS50011"/>
    </source>
</evidence>
<evidence type="ECO:0000313" key="4">
    <source>
        <dbReference type="Proteomes" id="UP000002358"/>
    </source>
</evidence>
<name>A0A7M7IUT7_NASVI</name>
<sequence length="429" mass="49591">MLAEAGEVIIAEEKICTCIVCLQNKIPAGQILTDNAERKWKLGNFLSRGGFGSVYLVSRDVLGAEEKYVVKLAAYKDSTLYREIDFYRSAARFKMIADYCKENKLNDLGIPCYVGSGIHVYRDHFYRFLILPRYDTDIFGLHQILSMDFVNSLVVQMLYALEYIHAKGFSHNDVKAKNIVLRSQKHRELGKNQAMIIDFGLVSKFRTSQGLHKPYLSDRKRAHRGTLLFTSCDSHQGAYSRRGDLESLGYNLITWLGGQLPWSSLIQQPFLNFMHLAIKKEQYLKNLDLFFRECFQDKEPPIYLFTENLTTFMEYCINLRFNSKPDYTYLRSLFRKDTNLEHIFGCGRLSHANVNYVSIETNTKSYNLRKRRGKENKEETKKENNDDFDWQSVIASHPEKLAKIRTRPALSPVAAAHLPSTPTIKQIRA</sequence>
<dbReference type="GO" id="GO:0005524">
    <property type="term" value="F:ATP binding"/>
    <property type="evidence" value="ECO:0007669"/>
    <property type="project" value="InterPro"/>
</dbReference>
<protein>
    <recommendedName>
        <fullName evidence="1">non-specific serine/threonine protein kinase</fullName>
        <ecNumber evidence="1">2.7.11.1</ecNumber>
    </recommendedName>
</protein>
<dbReference type="PANTHER" id="PTHR11909">
    <property type="entry name" value="CASEIN KINASE-RELATED"/>
    <property type="match status" value="1"/>
</dbReference>
<dbReference type="InParanoid" id="A0A7M7IUT7"/>
<dbReference type="EC" id="2.7.11.1" evidence="1"/>
<accession>A0A7M7IUT7</accession>
<dbReference type="GeneID" id="100119639"/>
<reference evidence="3" key="1">
    <citation type="submission" date="2021-01" db="UniProtKB">
        <authorList>
            <consortium name="EnsemblMetazoa"/>
        </authorList>
    </citation>
    <scope>IDENTIFICATION</scope>
</reference>
<dbReference type="OrthoDB" id="2687620at2759"/>
<dbReference type="PROSITE" id="PS50011">
    <property type="entry name" value="PROTEIN_KINASE_DOM"/>
    <property type="match status" value="1"/>
</dbReference>
<dbReference type="EnsemblMetazoa" id="XM_016982360">
    <property type="protein sequence ID" value="XP_016837849"/>
    <property type="gene ID" value="LOC100119639"/>
</dbReference>
<dbReference type="InterPro" id="IPR050235">
    <property type="entry name" value="CK1_Ser-Thr_kinase"/>
</dbReference>
<evidence type="ECO:0000256" key="1">
    <source>
        <dbReference type="ARBA" id="ARBA00012513"/>
    </source>
</evidence>
<dbReference type="InterPro" id="IPR000719">
    <property type="entry name" value="Prot_kinase_dom"/>
</dbReference>
<dbReference type="KEGG" id="nvi:100119639"/>
<dbReference type="GO" id="GO:0004674">
    <property type="term" value="F:protein serine/threonine kinase activity"/>
    <property type="evidence" value="ECO:0007669"/>
    <property type="project" value="UniProtKB-EC"/>
</dbReference>
<evidence type="ECO:0000313" key="3">
    <source>
        <dbReference type="EnsemblMetazoa" id="XP_016837849"/>
    </source>
</evidence>
<dbReference type="PROSITE" id="PS00108">
    <property type="entry name" value="PROTEIN_KINASE_ST"/>
    <property type="match status" value="1"/>
</dbReference>
<dbReference type="SMART" id="SM00220">
    <property type="entry name" value="S_TKc"/>
    <property type="match status" value="1"/>
</dbReference>